<dbReference type="KEGG" id="psin:CAK95_07580"/>
<dbReference type="PANTHER" id="PTHR36917">
    <property type="entry name" value="INTRACELLULAR SEPTATION PROTEIN A-RELATED"/>
    <property type="match status" value="1"/>
</dbReference>
<keyword evidence="1 5" id="KW-1003">Cell membrane</keyword>
<dbReference type="OrthoDB" id="9788219at2"/>
<dbReference type="PANTHER" id="PTHR36917:SF1">
    <property type="entry name" value="INNER MEMBRANE-SPANNING PROTEIN YCIB"/>
    <property type="match status" value="1"/>
</dbReference>
<feature type="transmembrane region" description="Helical" evidence="5">
    <location>
        <begin position="135"/>
        <end position="153"/>
    </location>
</feature>
<evidence type="ECO:0000256" key="1">
    <source>
        <dbReference type="ARBA" id="ARBA00022475"/>
    </source>
</evidence>
<comment type="function">
    <text evidence="5">Plays a role in cell envelope biogenesis, maintenance of cell envelope integrity and membrane homeostasis.</text>
</comment>
<accession>A0A1W6ZNI4</accession>
<feature type="transmembrane region" description="Helical" evidence="5">
    <location>
        <begin position="37"/>
        <end position="59"/>
    </location>
</feature>
<feature type="transmembrane region" description="Helical" evidence="5">
    <location>
        <begin position="12"/>
        <end position="31"/>
    </location>
</feature>
<evidence type="ECO:0000256" key="3">
    <source>
        <dbReference type="ARBA" id="ARBA00022989"/>
    </source>
</evidence>
<dbReference type="InterPro" id="IPR006008">
    <property type="entry name" value="YciB"/>
</dbReference>
<dbReference type="GO" id="GO:0005886">
    <property type="term" value="C:plasma membrane"/>
    <property type="evidence" value="ECO:0007669"/>
    <property type="project" value="UniProtKB-SubCell"/>
</dbReference>
<protein>
    <recommendedName>
        <fullName evidence="5">Inner membrane-spanning protein YciB</fullName>
    </recommendedName>
</protein>
<dbReference type="AlphaFoldDB" id="A0A1W6ZNI4"/>
<evidence type="ECO:0000313" key="6">
    <source>
        <dbReference type="EMBL" id="ARP98956.1"/>
    </source>
</evidence>
<evidence type="ECO:0000256" key="2">
    <source>
        <dbReference type="ARBA" id="ARBA00022692"/>
    </source>
</evidence>
<feature type="transmembrane region" description="Helical" evidence="5">
    <location>
        <begin position="64"/>
        <end position="83"/>
    </location>
</feature>
<evidence type="ECO:0000313" key="7">
    <source>
        <dbReference type="Proteomes" id="UP000194137"/>
    </source>
</evidence>
<comment type="similarity">
    <text evidence="5">Belongs to the YciB family.</text>
</comment>
<sequence length="193" mass="21719">MSDSATPKKAQLNPFVKLALDFGPLILFFIVNGRAGIFWATGVFMAAVVIAILISYALIKRFPIMTLVTAFIVVVFGTLTIVLHNDVFVKMKTTIIYLLFAVVLLAGLILRKPFLEIAFDSVFHLTDEGWRKLTVRWIGFFVAMAIVNEIVWRTQTTDFWVAFKTFGFVPITFAFALAQFPLLQKYAVKTDAP</sequence>
<feature type="transmembrane region" description="Helical" evidence="5">
    <location>
        <begin position="159"/>
        <end position="180"/>
    </location>
</feature>
<keyword evidence="7" id="KW-1185">Reference proteome</keyword>
<keyword evidence="5" id="KW-0997">Cell inner membrane</keyword>
<organism evidence="6 7">
    <name type="scientific">Pseudorhodoplanes sinuspersici</name>
    <dbReference type="NCBI Taxonomy" id="1235591"/>
    <lineage>
        <taxon>Bacteria</taxon>
        <taxon>Pseudomonadati</taxon>
        <taxon>Pseudomonadota</taxon>
        <taxon>Alphaproteobacteria</taxon>
        <taxon>Hyphomicrobiales</taxon>
        <taxon>Pseudorhodoplanes</taxon>
    </lineage>
</organism>
<proteinExistence type="inferred from homology"/>
<dbReference type="HAMAP" id="MF_00189">
    <property type="entry name" value="YciB"/>
    <property type="match status" value="1"/>
</dbReference>
<evidence type="ECO:0000256" key="4">
    <source>
        <dbReference type="ARBA" id="ARBA00023136"/>
    </source>
</evidence>
<comment type="subcellular location">
    <subcellularLocation>
        <location evidence="5">Cell inner membrane</location>
        <topology evidence="5">Multi-pass membrane protein</topology>
    </subcellularLocation>
</comment>
<dbReference type="RefSeq" id="WP_086087367.1">
    <property type="nucleotide sequence ID" value="NZ_CP021112.1"/>
</dbReference>
<gene>
    <name evidence="5" type="primary">yciB</name>
    <name evidence="6" type="ORF">CAK95_07580</name>
</gene>
<dbReference type="STRING" id="1235591.CAK95_07580"/>
<name>A0A1W6ZNI4_9HYPH</name>
<dbReference type="Pfam" id="PF04279">
    <property type="entry name" value="IspA"/>
    <property type="match status" value="1"/>
</dbReference>
<evidence type="ECO:0000256" key="5">
    <source>
        <dbReference type="HAMAP-Rule" id="MF_00189"/>
    </source>
</evidence>
<keyword evidence="3 5" id="KW-1133">Transmembrane helix</keyword>
<keyword evidence="2 5" id="KW-0812">Transmembrane</keyword>
<dbReference type="NCBIfam" id="NF001323">
    <property type="entry name" value="PRK00259.1-1"/>
    <property type="match status" value="1"/>
</dbReference>
<keyword evidence="4 5" id="KW-0472">Membrane</keyword>
<dbReference type="NCBIfam" id="TIGR00997">
    <property type="entry name" value="ispZ"/>
    <property type="match status" value="1"/>
</dbReference>
<reference evidence="6" key="1">
    <citation type="submission" date="2017-05" db="EMBL/GenBank/DDBJ databases">
        <title>Full genome sequence of Pseudorhodoplanes sinuspersici.</title>
        <authorList>
            <person name="Dastgheib S.M.M."/>
            <person name="Shavandi M."/>
            <person name="Tirandaz H."/>
        </authorList>
    </citation>
    <scope>NUCLEOTIDE SEQUENCE [LARGE SCALE GENOMIC DNA]</scope>
    <source>
        <strain evidence="6">RIPI110</strain>
    </source>
</reference>
<feature type="transmembrane region" description="Helical" evidence="5">
    <location>
        <begin position="95"/>
        <end position="114"/>
    </location>
</feature>
<dbReference type="Proteomes" id="UP000194137">
    <property type="component" value="Chromosome"/>
</dbReference>
<dbReference type="EMBL" id="CP021112">
    <property type="protein sequence ID" value="ARP98956.1"/>
    <property type="molecule type" value="Genomic_DNA"/>
</dbReference>